<comment type="caution">
    <text evidence="2">The sequence shown here is derived from an EMBL/GenBank/DDBJ whole genome shotgun (WGS) entry which is preliminary data.</text>
</comment>
<keyword evidence="1" id="KW-0472">Membrane</keyword>
<gene>
    <name evidence="2" type="ORF">ACFO3Q_04140</name>
</gene>
<keyword evidence="1" id="KW-1133">Transmembrane helix</keyword>
<feature type="transmembrane region" description="Helical" evidence="1">
    <location>
        <begin position="80"/>
        <end position="103"/>
    </location>
</feature>
<evidence type="ECO:0008006" key="4">
    <source>
        <dbReference type="Google" id="ProtNLM"/>
    </source>
</evidence>
<name>A0ABV9NJY0_9GAMM</name>
<reference evidence="3" key="1">
    <citation type="journal article" date="2019" name="Int. J. Syst. Evol. Microbiol.">
        <title>The Global Catalogue of Microorganisms (GCM) 10K type strain sequencing project: providing services to taxonomists for standard genome sequencing and annotation.</title>
        <authorList>
            <consortium name="The Broad Institute Genomics Platform"/>
            <consortium name="The Broad Institute Genome Sequencing Center for Infectious Disease"/>
            <person name="Wu L."/>
            <person name="Ma J."/>
        </authorList>
    </citation>
    <scope>NUCLEOTIDE SEQUENCE [LARGE SCALE GENOMIC DNA]</scope>
    <source>
        <strain evidence="3">CGMCC 1.13574</strain>
    </source>
</reference>
<evidence type="ECO:0000313" key="3">
    <source>
        <dbReference type="Proteomes" id="UP001595892"/>
    </source>
</evidence>
<evidence type="ECO:0000313" key="2">
    <source>
        <dbReference type="EMBL" id="MFC4727358.1"/>
    </source>
</evidence>
<dbReference type="RefSeq" id="WP_377003373.1">
    <property type="nucleotide sequence ID" value="NZ_JBHSGG010000010.1"/>
</dbReference>
<keyword evidence="1" id="KW-0812">Transmembrane</keyword>
<evidence type="ECO:0000256" key="1">
    <source>
        <dbReference type="SAM" id="Phobius"/>
    </source>
</evidence>
<feature type="transmembrane region" description="Helical" evidence="1">
    <location>
        <begin position="45"/>
        <end position="68"/>
    </location>
</feature>
<keyword evidence="3" id="KW-1185">Reference proteome</keyword>
<sequence length="138" mass="14700">MTLELARALREGSTRPTMAGLVVASLFQGLAMAAGPVGWLEGARLTALGYVAAPAGWAALHFGSALLMGWRLLDRNSRPWCAWLSNGLMCLVWVLTYLGPAVLLSDANALGSPLVVLPLGAMWVLMRTGATPRDRRQA</sequence>
<organism evidence="2 3">
    <name type="scientific">Coralloluteibacterium thermophilum</name>
    <dbReference type="NCBI Taxonomy" id="2707049"/>
    <lineage>
        <taxon>Bacteria</taxon>
        <taxon>Pseudomonadati</taxon>
        <taxon>Pseudomonadota</taxon>
        <taxon>Gammaproteobacteria</taxon>
        <taxon>Lysobacterales</taxon>
        <taxon>Lysobacteraceae</taxon>
        <taxon>Coralloluteibacterium</taxon>
    </lineage>
</organism>
<proteinExistence type="predicted"/>
<feature type="transmembrane region" description="Helical" evidence="1">
    <location>
        <begin position="109"/>
        <end position="126"/>
    </location>
</feature>
<feature type="transmembrane region" description="Helical" evidence="1">
    <location>
        <begin position="21"/>
        <end position="39"/>
    </location>
</feature>
<dbReference type="EMBL" id="JBHSGG010000010">
    <property type="protein sequence ID" value="MFC4727358.1"/>
    <property type="molecule type" value="Genomic_DNA"/>
</dbReference>
<protein>
    <recommendedName>
        <fullName evidence="4">DUF423 domain-containing protein</fullName>
    </recommendedName>
</protein>
<dbReference type="Proteomes" id="UP001595892">
    <property type="component" value="Unassembled WGS sequence"/>
</dbReference>
<accession>A0ABV9NJY0</accession>